<dbReference type="CDD" id="cd05403">
    <property type="entry name" value="NT_KNTase_like"/>
    <property type="match status" value="1"/>
</dbReference>
<name>A0A6M0JTX9_9GAMM</name>
<dbReference type="AlphaFoldDB" id="A0A6M0JTX9"/>
<dbReference type="EMBL" id="JAAIJQ010000006">
    <property type="protein sequence ID" value="NEV60952.1"/>
    <property type="molecule type" value="Genomic_DNA"/>
</dbReference>
<feature type="domain" description="Polymerase nucleotidyl transferase" evidence="1">
    <location>
        <begin position="19"/>
        <end position="74"/>
    </location>
</feature>
<dbReference type="SUPFAM" id="SSF81301">
    <property type="entry name" value="Nucleotidyltransferase"/>
    <property type="match status" value="1"/>
</dbReference>
<evidence type="ECO:0000259" key="1">
    <source>
        <dbReference type="Pfam" id="PF01909"/>
    </source>
</evidence>
<dbReference type="Pfam" id="PF01909">
    <property type="entry name" value="NTP_transf_2"/>
    <property type="match status" value="1"/>
</dbReference>
<keyword evidence="3" id="KW-1185">Reference proteome</keyword>
<proteinExistence type="predicted"/>
<dbReference type="Proteomes" id="UP000483379">
    <property type="component" value="Unassembled WGS sequence"/>
</dbReference>
<dbReference type="PANTHER" id="PTHR33933:SF1">
    <property type="entry name" value="PROTEIN ADENYLYLTRANSFERASE MNTA-RELATED"/>
    <property type="match status" value="1"/>
</dbReference>
<sequence>MLDNAPTLDTATSEALRLFAQRITAKYDVLDLMLFGSRARGDHTRDSDADVAVLLRGDHQRLLPTKLAMADEAFDVLLETGIRIQPLPIWEDEWADPDHYANPRLLKNIAREGLRL</sequence>
<dbReference type="RefSeq" id="WP_164451000.1">
    <property type="nucleotide sequence ID" value="NZ_JAAIJQ010000006.1"/>
</dbReference>
<protein>
    <submittedName>
        <fullName evidence="2">DNA polymerase III subunit beta</fullName>
    </submittedName>
</protein>
<dbReference type="GO" id="GO:0016779">
    <property type="term" value="F:nucleotidyltransferase activity"/>
    <property type="evidence" value="ECO:0007669"/>
    <property type="project" value="InterPro"/>
</dbReference>
<comment type="caution">
    <text evidence="2">The sequence shown here is derived from an EMBL/GenBank/DDBJ whole genome shotgun (WGS) entry which is preliminary data.</text>
</comment>
<reference evidence="2 3" key="1">
    <citation type="submission" date="2020-02" db="EMBL/GenBank/DDBJ databases">
        <title>Genome sequences of Thiorhodococcus mannitoliphagus and Thiorhodococcus minor, purple sulfur photosynthetic bacteria in the gammaproteobacterial family, Chromatiaceae.</title>
        <authorList>
            <person name="Aviles F.A."/>
            <person name="Meyer T.E."/>
            <person name="Kyndt J.A."/>
        </authorList>
    </citation>
    <scope>NUCLEOTIDE SEQUENCE [LARGE SCALE GENOMIC DNA]</scope>
    <source>
        <strain evidence="2 3">DSM 11518</strain>
    </source>
</reference>
<evidence type="ECO:0000313" key="3">
    <source>
        <dbReference type="Proteomes" id="UP000483379"/>
    </source>
</evidence>
<evidence type="ECO:0000313" key="2">
    <source>
        <dbReference type="EMBL" id="NEV60952.1"/>
    </source>
</evidence>
<dbReference type="PANTHER" id="PTHR33933">
    <property type="entry name" value="NUCLEOTIDYLTRANSFERASE"/>
    <property type="match status" value="1"/>
</dbReference>
<dbReference type="InterPro" id="IPR043519">
    <property type="entry name" value="NT_sf"/>
</dbReference>
<accession>A0A6M0JTX9</accession>
<dbReference type="InterPro" id="IPR002934">
    <property type="entry name" value="Polymerase_NTP_transf_dom"/>
</dbReference>
<dbReference type="Gene3D" id="3.30.460.10">
    <property type="entry name" value="Beta Polymerase, domain 2"/>
    <property type="match status" value="1"/>
</dbReference>
<gene>
    <name evidence="2" type="ORF">G3446_03400</name>
</gene>
<organism evidence="2 3">
    <name type="scientific">Thiorhodococcus minor</name>
    <dbReference type="NCBI Taxonomy" id="57489"/>
    <lineage>
        <taxon>Bacteria</taxon>
        <taxon>Pseudomonadati</taxon>
        <taxon>Pseudomonadota</taxon>
        <taxon>Gammaproteobacteria</taxon>
        <taxon>Chromatiales</taxon>
        <taxon>Chromatiaceae</taxon>
        <taxon>Thiorhodococcus</taxon>
    </lineage>
</organism>
<dbReference type="InterPro" id="IPR052548">
    <property type="entry name" value="Type_VII_TA_antitoxin"/>
</dbReference>